<feature type="transmembrane region" description="Helical" evidence="8">
    <location>
        <begin position="448"/>
        <end position="466"/>
    </location>
</feature>
<feature type="transmembrane region" description="Helical" evidence="8">
    <location>
        <begin position="417"/>
        <end position="433"/>
    </location>
</feature>
<evidence type="ECO:0000256" key="6">
    <source>
        <dbReference type="ARBA" id="ARBA00023136"/>
    </source>
</evidence>
<dbReference type="EMBL" id="LXIE01000006">
    <property type="protein sequence ID" value="OAD91996.1"/>
    <property type="molecule type" value="Genomic_DNA"/>
</dbReference>
<keyword evidence="6 7" id="KW-0472">Membrane</keyword>
<evidence type="ECO:0000313" key="9">
    <source>
        <dbReference type="EMBL" id="OAD91996.1"/>
    </source>
</evidence>
<keyword evidence="3 7" id="KW-1003">Cell membrane</keyword>
<evidence type="ECO:0008006" key="11">
    <source>
        <dbReference type="Google" id="ProtNLM"/>
    </source>
</evidence>
<evidence type="ECO:0000256" key="7">
    <source>
        <dbReference type="PIRNR" id="PIRNR016636"/>
    </source>
</evidence>
<evidence type="ECO:0000256" key="8">
    <source>
        <dbReference type="SAM" id="Phobius"/>
    </source>
</evidence>
<name>A0A1A9LGI9_9FLAO</name>
<keyword evidence="7" id="KW-0012">Acyltransferase</keyword>
<feature type="transmembrane region" description="Helical" evidence="8">
    <location>
        <begin position="153"/>
        <end position="171"/>
    </location>
</feature>
<keyword evidence="7" id="KW-0808">Transferase</keyword>
<dbReference type="PIRSF" id="PIRSF016636">
    <property type="entry name" value="AlgI_DltB"/>
    <property type="match status" value="1"/>
</dbReference>
<dbReference type="GO" id="GO:0016746">
    <property type="term" value="F:acyltransferase activity"/>
    <property type="evidence" value="ECO:0007669"/>
    <property type="project" value="UniProtKB-KW"/>
</dbReference>
<dbReference type="STRING" id="1385699.A7A78_10055"/>
<keyword evidence="10" id="KW-1185">Reference proteome</keyword>
<dbReference type="PANTHER" id="PTHR13285">
    <property type="entry name" value="ACYLTRANSFERASE"/>
    <property type="match status" value="1"/>
</dbReference>
<evidence type="ECO:0000256" key="1">
    <source>
        <dbReference type="ARBA" id="ARBA00004651"/>
    </source>
</evidence>
<feature type="transmembrane region" description="Helical" evidence="8">
    <location>
        <begin position="227"/>
        <end position="245"/>
    </location>
</feature>
<dbReference type="OrthoDB" id="9805788at2"/>
<feature type="transmembrane region" description="Helical" evidence="8">
    <location>
        <begin position="78"/>
        <end position="95"/>
    </location>
</feature>
<feature type="transmembrane region" description="Helical" evidence="8">
    <location>
        <begin position="47"/>
        <end position="66"/>
    </location>
</feature>
<proteinExistence type="inferred from homology"/>
<sequence>MLFNSFSFGLFLPITLFLYWAVGFKRIKAQNAILLLASYFFYGLWDWRFLLLIVASSLVDYFAALAIKSTESNGKQKLFLYSSVLWNLGVLFLFKYYNFFIDEFAVLFNMQQGEYAFSTLNLILPVGLSFYTFQTMSYSIDVYKKRIEPTRNLLNFLCFVSFFPQLVAGPIEKASDLLPQFSKKRSFKTEEVKEGLRQILWGLFKKMVIADNAAYIVNMIYASPEDYGSLSLLYASLLFFIQIYGDFSGYSDIAIGSAKLFGFKLSKNFNIPYLAKSVTEFWQRWHITLTRWFTDYVYFPIIQKNLRSNIRRNIAIFLTMALIGLWHGADWTFIIFGGFQGFLIILERTPLSKERKSSLFHKSAIPKILLPFFSFSFITISSILFRSQNLSEVKIILQRIFSFIPSENLASIINKRFIFFLFIMIALEVITRIKDFPLTQIDKYVNRPTRWIIYYIFIFLIFRYAGPKEDFIYFQF</sequence>
<evidence type="ECO:0000256" key="2">
    <source>
        <dbReference type="ARBA" id="ARBA00010323"/>
    </source>
</evidence>
<feature type="transmembrane region" description="Helical" evidence="8">
    <location>
        <begin position="115"/>
        <end position="133"/>
    </location>
</feature>
<organism evidence="9 10">
    <name type="scientific">Aequorivita soesokkakensis</name>
    <dbReference type="NCBI Taxonomy" id="1385699"/>
    <lineage>
        <taxon>Bacteria</taxon>
        <taxon>Pseudomonadati</taxon>
        <taxon>Bacteroidota</taxon>
        <taxon>Flavobacteriia</taxon>
        <taxon>Flavobacteriales</taxon>
        <taxon>Flavobacteriaceae</taxon>
        <taxon>Aequorivita</taxon>
    </lineage>
</organism>
<accession>A0A1A9LGI9</accession>
<dbReference type="RefSeq" id="WP_068761231.1">
    <property type="nucleotide sequence ID" value="NZ_LXIE01000006.1"/>
</dbReference>
<comment type="subcellular location">
    <subcellularLocation>
        <location evidence="1">Cell membrane</location>
        <topology evidence="1">Multi-pass membrane protein</topology>
    </subcellularLocation>
</comment>
<dbReference type="GO" id="GO:0042121">
    <property type="term" value="P:alginic acid biosynthetic process"/>
    <property type="evidence" value="ECO:0007669"/>
    <property type="project" value="InterPro"/>
</dbReference>
<comment type="similarity">
    <text evidence="2 7">Belongs to the membrane-bound acyltransferase family.</text>
</comment>
<dbReference type="AlphaFoldDB" id="A0A1A9LGI9"/>
<gene>
    <name evidence="9" type="ORF">A7A78_10055</name>
</gene>
<evidence type="ECO:0000256" key="5">
    <source>
        <dbReference type="ARBA" id="ARBA00022989"/>
    </source>
</evidence>
<feature type="transmembrane region" description="Helical" evidence="8">
    <location>
        <begin position="365"/>
        <end position="385"/>
    </location>
</feature>
<keyword evidence="4 8" id="KW-0812">Transmembrane</keyword>
<evidence type="ECO:0000256" key="4">
    <source>
        <dbReference type="ARBA" id="ARBA00022692"/>
    </source>
</evidence>
<comment type="caution">
    <text evidence="9">The sequence shown here is derived from an EMBL/GenBank/DDBJ whole genome shotgun (WGS) entry which is preliminary data.</text>
</comment>
<dbReference type="InterPro" id="IPR024194">
    <property type="entry name" value="Ac/AlaTfrase_AlgI/DltB"/>
</dbReference>
<keyword evidence="5 8" id="KW-1133">Transmembrane helix</keyword>
<dbReference type="InterPro" id="IPR004299">
    <property type="entry name" value="MBOAT_fam"/>
</dbReference>
<dbReference type="PANTHER" id="PTHR13285:SF18">
    <property type="entry name" value="PROTEIN-CYSTEINE N-PALMITOYLTRANSFERASE RASP"/>
    <property type="match status" value="1"/>
</dbReference>
<dbReference type="GO" id="GO:0005886">
    <property type="term" value="C:plasma membrane"/>
    <property type="evidence" value="ECO:0007669"/>
    <property type="project" value="UniProtKB-SubCell"/>
</dbReference>
<dbReference type="PIRSF" id="PIRSF500217">
    <property type="entry name" value="AlgI"/>
    <property type="match status" value="1"/>
</dbReference>
<dbReference type="Proteomes" id="UP000077552">
    <property type="component" value="Unassembled WGS sequence"/>
</dbReference>
<dbReference type="InterPro" id="IPR051085">
    <property type="entry name" value="MB_O-acyltransferase"/>
</dbReference>
<evidence type="ECO:0000313" key="10">
    <source>
        <dbReference type="Proteomes" id="UP000077552"/>
    </source>
</evidence>
<dbReference type="Pfam" id="PF03062">
    <property type="entry name" value="MBOAT"/>
    <property type="match status" value="1"/>
</dbReference>
<feature type="transmembrane region" description="Helical" evidence="8">
    <location>
        <begin position="314"/>
        <end position="345"/>
    </location>
</feature>
<dbReference type="InterPro" id="IPR028362">
    <property type="entry name" value="AlgI"/>
</dbReference>
<reference evidence="9 10" key="1">
    <citation type="submission" date="2016-05" db="EMBL/GenBank/DDBJ databases">
        <title>Genome sequencing of Vitellibacter soesokkakensis RSSK-12.</title>
        <authorList>
            <person name="Thevarajoo S."/>
            <person name="Selvaratnam C."/>
            <person name="Goh K.M."/>
            <person name="Chan K.-G."/>
            <person name="Chong C.S."/>
        </authorList>
    </citation>
    <scope>NUCLEOTIDE SEQUENCE [LARGE SCALE GENOMIC DNA]</scope>
    <source>
        <strain evidence="9 10">RSSK-12</strain>
    </source>
</reference>
<evidence type="ECO:0000256" key="3">
    <source>
        <dbReference type="ARBA" id="ARBA00022475"/>
    </source>
</evidence>
<protein>
    <recommendedName>
        <fullName evidence="11">Acyltransferase</fullName>
    </recommendedName>
</protein>